<comment type="similarity">
    <text evidence="9">Belongs to the pannexin family.</text>
</comment>
<evidence type="ECO:0000313" key="11">
    <source>
        <dbReference type="Proteomes" id="UP000230066"/>
    </source>
</evidence>
<comment type="subcellular location">
    <subcellularLocation>
        <location evidence="1 9">Cell membrane</location>
        <topology evidence="1 9">Multi-pass membrane protein</topology>
    </subcellularLocation>
</comment>
<evidence type="ECO:0000256" key="3">
    <source>
        <dbReference type="ARBA" id="ARBA00022475"/>
    </source>
</evidence>
<sequence length="440" mass="50458">MLFQPWRCPGNDNLYAHWEDLADWLNRFVSVLLVLILGVCSMAYVYILRPITCQMPSSMDGLTQDHLHETCWAYFLSDRELFKGLWTAPRNVMLSVLGFSIPYVLCQHFAEKLIDSVVQLLMKRLDKALDKFESGSTPVDQVTTEMARYVVELITIDCSLTTAAPMSSDDQAVPKTRFVRLTYTTRLFRSKMRVGIPWMLFIVKALYLTNVLVQWMYTGYKPLISMPRSDGSNYSLTYSYSIFPHSGQCRLGRHPVVAVQCALSGNMFLHQTYETFNTWLGFLLIITAVAFVLWLVRMIWTACCRRRLRWTKNRLLRARSCVLLRFDDNNDGNPCLHCHHRQSTCDASAPAAACVRKGTEQELSEIDKFSQLIAQTDAVVLLELVEYRAGAAVADQIWQKSWRMYTIQLNETRGMMGGHKSNEASRIQNFLIDDTEATIT</sequence>
<protein>
    <recommendedName>
        <fullName evidence="9">Innexin</fullName>
    </recommendedName>
</protein>
<feature type="transmembrane region" description="Helical" evidence="9">
    <location>
        <begin position="279"/>
        <end position="300"/>
    </location>
</feature>
<organism evidence="10 11">
    <name type="scientific">Fasciola hepatica</name>
    <name type="common">Liver fluke</name>
    <dbReference type="NCBI Taxonomy" id="6192"/>
    <lineage>
        <taxon>Eukaryota</taxon>
        <taxon>Metazoa</taxon>
        <taxon>Spiralia</taxon>
        <taxon>Lophotrochozoa</taxon>
        <taxon>Platyhelminthes</taxon>
        <taxon>Trematoda</taxon>
        <taxon>Digenea</taxon>
        <taxon>Plagiorchiida</taxon>
        <taxon>Echinostomata</taxon>
        <taxon>Echinostomatoidea</taxon>
        <taxon>Fasciolidae</taxon>
        <taxon>Fasciola</taxon>
    </lineage>
</organism>
<keyword evidence="2 9" id="KW-0813">Transport</keyword>
<name>A0A4E0RCI5_FASHE</name>
<keyword evidence="6 9" id="KW-0406">Ion transport</keyword>
<reference evidence="10" key="1">
    <citation type="submission" date="2019-03" db="EMBL/GenBank/DDBJ databases">
        <title>Improved annotation for the trematode Fasciola hepatica.</title>
        <authorList>
            <person name="Choi Y.-J."/>
            <person name="Martin J."/>
            <person name="Mitreva M."/>
        </authorList>
    </citation>
    <scope>NUCLEOTIDE SEQUENCE [LARGE SCALE GENOMIC DNA]</scope>
</reference>
<feature type="transmembrane region" description="Helical" evidence="9">
    <location>
        <begin position="28"/>
        <end position="48"/>
    </location>
</feature>
<evidence type="ECO:0000256" key="4">
    <source>
        <dbReference type="ARBA" id="ARBA00022692"/>
    </source>
</evidence>
<dbReference type="Pfam" id="PF00876">
    <property type="entry name" value="Innexin"/>
    <property type="match status" value="1"/>
</dbReference>
<dbReference type="GO" id="GO:0005886">
    <property type="term" value="C:plasma membrane"/>
    <property type="evidence" value="ECO:0007669"/>
    <property type="project" value="UniProtKB-SubCell"/>
</dbReference>
<evidence type="ECO:0000256" key="1">
    <source>
        <dbReference type="ARBA" id="ARBA00004651"/>
    </source>
</evidence>
<evidence type="ECO:0000256" key="6">
    <source>
        <dbReference type="ARBA" id="ARBA00023065"/>
    </source>
</evidence>
<dbReference type="GO" id="GO:0005243">
    <property type="term" value="F:gap junction channel activity"/>
    <property type="evidence" value="ECO:0007669"/>
    <property type="project" value="TreeGrafter"/>
</dbReference>
<comment type="caution">
    <text evidence="10">The sequence shown here is derived from an EMBL/GenBank/DDBJ whole genome shotgun (WGS) entry which is preliminary data.</text>
</comment>
<dbReference type="PANTHER" id="PTHR11893:SF36">
    <property type="entry name" value="INNEXIN-5"/>
    <property type="match status" value="1"/>
</dbReference>
<keyword evidence="5 9" id="KW-1133">Transmembrane helix</keyword>
<dbReference type="EMBL" id="JXXN02001265">
    <property type="protein sequence ID" value="THD25153.1"/>
    <property type="molecule type" value="Genomic_DNA"/>
</dbReference>
<evidence type="ECO:0000256" key="2">
    <source>
        <dbReference type="ARBA" id="ARBA00022448"/>
    </source>
</evidence>
<keyword evidence="4 9" id="KW-0812">Transmembrane</keyword>
<comment type="caution">
    <text evidence="9">Lacks conserved residue(s) required for the propagation of feature annotation.</text>
</comment>
<keyword evidence="8 9" id="KW-0407">Ion channel</keyword>
<keyword evidence="3" id="KW-1003">Cell membrane</keyword>
<evidence type="ECO:0000256" key="9">
    <source>
        <dbReference type="RuleBase" id="RU010713"/>
    </source>
</evidence>
<dbReference type="PANTHER" id="PTHR11893">
    <property type="entry name" value="INNEXIN"/>
    <property type="match status" value="1"/>
</dbReference>
<evidence type="ECO:0000256" key="5">
    <source>
        <dbReference type="ARBA" id="ARBA00022989"/>
    </source>
</evidence>
<accession>A0A4E0RCI5</accession>
<dbReference type="GO" id="GO:0005921">
    <property type="term" value="C:gap junction"/>
    <property type="evidence" value="ECO:0007669"/>
    <property type="project" value="UniProtKB-UniRule"/>
</dbReference>
<evidence type="ECO:0000313" key="10">
    <source>
        <dbReference type="EMBL" id="THD25153.1"/>
    </source>
</evidence>
<keyword evidence="7 9" id="KW-0472">Membrane</keyword>
<keyword evidence="11" id="KW-1185">Reference proteome</keyword>
<comment type="function">
    <text evidence="9">Structural component of the gap junctions.</text>
</comment>
<dbReference type="AlphaFoldDB" id="A0A4E0RCI5"/>
<dbReference type="InterPro" id="IPR000990">
    <property type="entry name" value="Innexin"/>
</dbReference>
<feature type="transmembrane region" description="Helical" evidence="9">
    <location>
        <begin position="196"/>
        <end position="217"/>
    </location>
</feature>
<gene>
    <name evidence="9" type="primary">inx</name>
    <name evidence="10" type="ORF">D915_003703</name>
</gene>
<dbReference type="PROSITE" id="PS51013">
    <property type="entry name" value="PANNEXIN"/>
    <property type="match status" value="1"/>
</dbReference>
<dbReference type="GO" id="GO:0034220">
    <property type="term" value="P:monoatomic ion transmembrane transport"/>
    <property type="evidence" value="ECO:0007669"/>
    <property type="project" value="UniProtKB-KW"/>
</dbReference>
<dbReference type="Proteomes" id="UP000230066">
    <property type="component" value="Unassembled WGS sequence"/>
</dbReference>
<evidence type="ECO:0000256" key="7">
    <source>
        <dbReference type="ARBA" id="ARBA00023136"/>
    </source>
</evidence>
<evidence type="ECO:0000256" key="8">
    <source>
        <dbReference type="ARBA" id="ARBA00023303"/>
    </source>
</evidence>
<proteinExistence type="inferred from homology"/>